<dbReference type="Gene3D" id="3.40.1170.60">
    <property type="match status" value="1"/>
</dbReference>
<evidence type="ECO:0000256" key="3">
    <source>
        <dbReference type="ARBA" id="ARBA00025589"/>
    </source>
</evidence>
<dbReference type="PANTHER" id="PTHR35369:SF2">
    <property type="entry name" value="BLR3025 PROTEIN"/>
    <property type="match status" value="1"/>
</dbReference>
<keyword evidence="2" id="KW-0227">DNA damage</keyword>
<comment type="function">
    <text evidence="3">Poorly processive, error-prone DNA polymerase involved in untargeted mutagenesis. Copies undamaged DNA at stalled replication forks, which arise in vivo from mismatched or misaligned primer ends. These misaligned primers can be extended by PolIV. Exhibits no 3'-5' exonuclease (proofreading) activity. May be involved in translesional synthesis, in conjunction with the beta clamp from PolIII.</text>
</comment>
<dbReference type="InterPro" id="IPR001126">
    <property type="entry name" value="UmuC"/>
</dbReference>
<dbReference type="PROSITE" id="PS50173">
    <property type="entry name" value="UMUC"/>
    <property type="match status" value="1"/>
</dbReference>
<reference evidence="5 6" key="1">
    <citation type="submission" date="2015-10" db="EMBL/GenBank/DDBJ databases">
        <title>Metagenome-Assembled Genomes uncover a global brackish microbiome.</title>
        <authorList>
            <person name="Hugerth L.W."/>
            <person name="Larsson J."/>
            <person name="Alneberg J."/>
            <person name="Lindh M.V."/>
            <person name="Legrand C."/>
            <person name="Pinhassi J."/>
            <person name="Andersson A.F."/>
        </authorList>
    </citation>
    <scope>NUCLEOTIDE SEQUENCE [LARGE SCALE GENOMIC DNA]</scope>
    <source>
        <strain evidence="5">BACL6 MAG-120924-bin43</strain>
    </source>
</reference>
<comment type="caution">
    <text evidence="5">The sequence shown here is derived from an EMBL/GenBank/DDBJ whole genome shotgun (WGS) entry which is preliminary data.</text>
</comment>
<proteinExistence type="inferred from homology"/>
<accession>A0A0R2QK90</accession>
<evidence type="ECO:0000256" key="2">
    <source>
        <dbReference type="ARBA" id="ARBA00022763"/>
    </source>
</evidence>
<evidence type="ECO:0000259" key="4">
    <source>
        <dbReference type="PROSITE" id="PS50173"/>
    </source>
</evidence>
<protein>
    <recommendedName>
        <fullName evidence="4">UmuC domain-containing protein</fullName>
    </recommendedName>
</protein>
<dbReference type="Gene3D" id="3.30.70.270">
    <property type="match status" value="1"/>
</dbReference>
<dbReference type="PANTHER" id="PTHR35369">
    <property type="entry name" value="BLR3025 PROTEIN-RELATED"/>
    <property type="match status" value="1"/>
</dbReference>
<dbReference type="InterPro" id="IPR050356">
    <property type="entry name" value="SulA_CellDiv_inhibitor"/>
</dbReference>
<dbReference type="SUPFAM" id="SSF56672">
    <property type="entry name" value="DNA/RNA polymerases"/>
    <property type="match status" value="1"/>
</dbReference>
<organism evidence="5 6">
    <name type="scientific">Acidimicrobiia bacterium BACL6 MAG-120924-bin43</name>
    <dbReference type="NCBI Taxonomy" id="1655583"/>
    <lineage>
        <taxon>Bacteria</taxon>
        <taxon>Bacillati</taxon>
        <taxon>Actinomycetota</taxon>
        <taxon>Acidimicrobiia</taxon>
        <taxon>acIV cluster</taxon>
    </lineage>
</organism>
<dbReference type="EMBL" id="LIBJ01000004">
    <property type="protein sequence ID" value="KRO49531.1"/>
    <property type="molecule type" value="Genomic_DNA"/>
</dbReference>
<gene>
    <name evidence="5" type="ORF">ABR75_01920</name>
</gene>
<dbReference type="InterPro" id="IPR043502">
    <property type="entry name" value="DNA/RNA_pol_sf"/>
</dbReference>
<dbReference type="InterPro" id="IPR043128">
    <property type="entry name" value="Rev_trsase/Diguanyl_cyclase"/>
</dbReference>
<dbReference type="GO" id="GO:0006281">
    <property type="term" value="P:DNA repair"/>
    <property type="evidence" value="ECO:0007669"/>
    <property type="project" value="InterPro"/>
</dbReference>
<evidence type="ECO:0000313" key="5">
    <source>
        <dbReference type="EMBL" id="KRO49531.1"/>
    </source>
</evidence>
<evidence type="ECO:0000313" key="6">
    <source>
        <dbReference type="Proteomes" id="UP000051017"/>
    </source>
</evidence>
<comment type="similarity">
    <text evidence="1">Belongs to the DNA polymerase type-Y family.</text>
</comment>
<dbReference type="Pfam" id="PF00817">
    <property type="entry name" value="IMS"/>
    <property type="match status" value="1"/>
</dbReference>
<feature type="domain" description="UmuC" evidence="4">
    <location>
        <begin position="12"/>
        <end position="166"/>
    </location>
</feature>
<dbReference type="CDD" id="cd03468">
    <property type="entry name" value="PolY_like"/>
    <property type="match status" value="1"/>
</dbReference>
<dbReference type="Proteomes" id="UP000051017">
    <property type="component" value="Unassembled WGS sequence"/>
</dbReference>
<evidence type="ECO:0000256" key="1">
    <source>
        <dbReference type="ARBA" id="ARBA00010945"/>
    </source>
</evidence>
<name>A0A0R2QK90_9ACTN</name>
<sequence>MDKQIATRVAVISCTDWQAVAAQCELYSRKQWFDAVAVLHAQRVVARTAYAAKQGVKIGMRRREAQAVCPELHIATNNPERDRLMFESVVRAVGELVPLVEVSTPGVILLATRGPSRYVGGDDALAQRLHGITHNALALLADGRPIVFGVGIADGRLTALVAAHAADGRHLVVEPGESARCLAQLPVSVLADFAEIDRDVVSLLHRLGLICVGDLAAMKPSDLVGRFGPVGFEIHRLSRGCDRHPPITIAPPPERASTHRFELSVEDVNVVVATARQVADELVVHLSSQGVSCVRLHICMQTDHGEQSDRLWYQPEGLTAAAMAERVRWQMEAWISTRGLTSGVVLLRYSPVGLRAREGRQLGLWGGSTQADEWATRAVERLTTMLGADSVRVAQWRGGRDVGEVFALTPAAVVDMERRAETVVAKEVAWSGALPTPSPSIVYDEPLMAVVNDASGYVVSVSGRHELSASPAQVVIGRHAYNVVSWAGPWPVEERWWDPLRQRRAVRMQMVLARDGDDTVHTTTHAVVMVLEHGEWWMTARYG</sequence>
<dbReference type="AlphaFoldDB" id="A0A0R2QK90"/>